<keyword evidence="3" id="KW-0813">Transport</keyword>
<dbReference type="Gene3D" id="1.20.1250.20">
    <property type="entry name" value="MFS general substrate transporter like domains"/>
    <property type="match status" value="1"/>
</dbReference>
<feature type="transmembrane region" description="Helical" evidence="8">
    <location>
        <begin position="100"/>
        <end position="123"/>
    </location>
</feature>
<feature type="transmembrane region" description="Helical" evidence="8">
    <location>
        <begin position="76"/>
        <end position="94"/>
    </location>
</feature>
<dbReference type="InterPro" id="IPR011701">
    <property type="entry name" value="MFS"/>
</dbReference>
<keyword evidence="7 8" id="KW-0472">Membrane</keyword>
<evidence type="ECO:0000259" key="9">
    <source>
        <dbReference type="PROSITE" id="PS50850"/>
    </source>
</evidence>
<feature type="transmembrane region" description="Helical" evidence="8">
    <location>
        <begin position="214"/>
        <end position="238"/>
    </location>
</feature>
<dbReference type="PANTHER" id="PTHR43124:SF3">
    <property type="entry name" value="CHLORAMPHENICOL EFFLUX PUMP RV0191"/>
    <property type="match status" value="1"/>
</dbReference>
<dbReference type="InterPro" id="IPR005829">
    <property type="entry name" value="Sugar_transporter_CS"/>
</dbReference>
<keyword evidence="4" id="KW-1003">Cell membrane</keyword>
<evidence type="ECO:0000256" key="1">
    <source>
        <dbReference type="ARBA" id="ARBA00004651"/>
    </source>
</evidence>
<dbReference type="Proteomes" id="UP001297580">
    <property type="component" value="Chromosome"/>
</dbReference>
<dbReference type="PANTHER" id="PTHR43124">
    <property type="entry name" value="PURINE EFFLUX PUMP PBUE"/>
    <property type="match status" value="1"/>
</dbReference>
<evidence type="ECO:0000256" key="3">
    <source>
        <dbReference type="ARBA" id="ARBA00022448"/>
    </source>
</evidence>
<gene>
    <name evidence="10" type="ORF">HSX42_08865</name>
</gene>
<sequence length="404" mass="43721">MQLLFKKRGAMLILMFNLLLIFIGIGLIIPIMPTFIEQLGISGGTVGLLVAVFSLTQFLFSPVAGRMADAVGRKKLIVSGMLLFAFSEWQFGYADHVFEMFFSRVIGGISAALTMPAVMAYAADITTNEERAAGIGYINAAITMGFMIGPGIGGYMAEWGIRVPFNCAAAVGVMAAVITALFLPESHSSASTGTVQKDHVPFFVQLAQVHRQPYFFSLLIIFALSFGLANFETIFSLFVDHRFGFSPKEIALIITIGSIGGPLVQLTTFGWLLGHFGEQRVVSACLLLSALFIVLTLLASTWTMLLVATVLVFLAIDILRPAVSTQMSKIDETQQGYIAGLNSAFTSLGNIIGPAVAGVLFDVDIRFPYILASVVLFLCFVLSLRQEKAVLHKASSDALRMTRK</sequence>
<evidence type="ECO:0000256" key="7">
    <source>
        <dbReference type="ARBA" id="ARBA00023136"/>
    </source>
</evidence>
<proteinExistence type="inferred from homology"/>
<evidence type="ECO:0000256" key="5">
    <source>
        <dbReference type="ARBA" id="ARBA00022692"/>
    </source>
</evidence>
<feature type="transmembrane region" description="Helical" evidence="8">
    <location>
        <begin position="305"/>
        <end position="323"/>
    </location>
</feature>
<name>A0ABY9QFZ0_GEOTD</name>
<keyword evidence="11" id="KW-1185">Reference proteome</keyword>
<feature type="transmembrane region" description="Helical" evidence="8">
    <location>
        <begin position="163"/>
        <end position="183"/>
    </location>
</feature>
<dbReference type="RefSeq" id="WP_011887359.1">
    <property type="nucleotide sequence ID" value="NZ_CP017690.1"/>
</dbReference>
<dbReference type="PROSITE" id="PS00216">
    <property type="entry name" value="SUGAR_TRANSPORT_1"/>
    <property type="match status" value="1"/>
</dbReference>
<dbReference type="PRINTS" id="PR01035">
    <property type="entry name" value="TCRTETA"/>
</dbReference>
<feature type="transmembrane region" description="Helical" evidence="8">
    <location>
        <begin position="39"/>
        <end position="64"/>
    </location>
</feature>
<feature type="transmembrane region" description="Helical" evidence="8">
    <location>
        <begin position="367"/>
        <end position="384"/>
    </location>
</feature>
<evidence type="ECO:0000256" key="6">
    <source>
        <dbReference type="ARBA" id="ARBA00022989"/>
    </source>
</evidence>
<accession>A0ABY9QFZ0</accession>
<keyword evidence="6 8" id="KW-1133">Transmembrane helix</keyword>
<reference evidence="10 11" key="1">
    <citation type="submission" date="2023-08" db="EMBL/GenBank/DDBJ databases">
        <title>Complete genome sequence of Geobacillus thermodenitrificans K1041, a genetically tractable strain representative of the genus Geobacillus.</title>
        <authorList>
            <person name="Kani S."/>
            <person name="Suzuki H."/>
        </authorList>
    </citation>
    <scope>NUCLEOTIDE SEQUENCE [LARGE SCALE GENOMIC DNA]</scope>
    <source>
        <strain evidence="10 11">K1041</strain>
    </source>
</reference>
<feature type="transmembrane region" description="Helical" evidence="8">
    <location>
        <begin position="135"/>
        <end position="157"/>
    </location>
</feature>
<dbReference type="GeneID" id="87620913"/>
<protein>
    <submittedName>
        <fullName evidence="10">MFS transporter</fullName>
    </submittedName>
</protein>
<feature type="transmembrane region" description="Helical" evidence="8">
    <location>
        <begin position="281"/>
        <end position="299"/>
    </location>
</feature>
<keyword evidence="5 8" id="KW-0812">Transmembrane</keyword>
<evidence type="ECO:0000256" key="8">
    <source>
        <dbReference type="SAM" id="Phobius"/>
    </source>
</evidence>
<evidence type="ECO:0000313" key="10">
    <source>
        <dbReference type="EMBL" id="WMV77828.1"/>
    </source>
</evidence>
<comment type="similarity">
    <text evidence="2">Belongs to the major facilitator superfamily. TCR/Tet family.</text>
</comment>
<organism evidence="10 11">
    <name type="scientific">Geobacillus thermodenitrificans</name>
    <dbReference type="NCBI Taxonomy" id="33940"/>
    <lineage>
        <taxon>Bacteria</taxon>
        <taxon>Bacillati</taxon>
        <taxon>Bacillota</taxon>
        <taxon>Bacilli</taxon>
        <taxon>Bacillales</taxon>
        <taxon>Anoxybacillaceae</taxon>
        <taxon>Geobacillus</taxon>
    </lineage>
</organism>
<dbReference type="CDD" id="cd17325">
    <property type="entry name" value="MFS_MdtG_SLC18_like"/>
    <property type="match status" value="1"/>
</dbReference>
<feature type="transmembrane region" description="Helical" evidence="8">
    <location>
        <begin position="12"/>
        <end position="33"/>
    </location>
</feature>
<dbReference type="InterPro" id="IPR050189">
    <property type="entry name" value="MFS_Efflux_Transporters"/>
</dbReference>
<feature type="transmembrane region" description="Helical" evidence="8">
    <location>
        <begin position="335"/>
        <end position="361"/>
    </location>
</feature>
<dbReference type="InterPro" id="IPR020846">
    <property type="entry name" value="MFS_dom"/>
</dbReference>
<dbReference type="PROSITE" id="PS50850">
    <property type="entry name" value="MFS"/>
    <property type="match status" value="1"/>
</dbReference>
<feature type="transmembrane region" description="Helical" evidence="8">
    <location>
        <begin position="250"/>
        <end position="274"/>
    </location>
</feature>
<feature type="domain" description="Major facilitator superfamily (MFS) profile" evidence="9">
    <location>
        <begin position="10"/>
        <end position="389"/>
    </location>
</feature>
<dbReference type="InterPro" id="IPR036259">
    <property type="entry name" value="MFS_trans_sf"/>
</dbReference>
<dbReference type="InterPro" id="IPR001958">
    <property type="entry name" value="Tet-R_TetA/multi-R_MdtG-like"/>
</dbReference>
<evidence type="ECO:0000313" key="11">
    <source>
        <dbReference type="Proteomes" id="UP001297580"/>
    </source>
</evidence>
<dbReference type="EMBL" id="CP133461">
    <property type="protein sequence ID" value="WMV77828.1"/>
    <property type="molecule type" value="Genomic_DNA"/>
</dbReference>
<evidence type="ECO:0000256" key="4">
    <source>
        <dbReference type="ARBA" id="ARBA00022475"/>
    </source>
</evidence>
<evidence type="ECO:0000256" key="2">
    <source>
        <dbReference type="ARBA" id="ARBA00007520"/>
    </source>
</evidence>
<dbReference type="SUPFAM" id="SSF103473">
    <property type="entry name" value="MFS general substrate transporter"/>
    <property type="match status" value="1"/>
</dbReference>
<dbReference type="Pfam" id="PF07690">
    <property type="entry name" value="MFS_1"/>
    <property type="match status" value="1"/>
</dbReference>
<comment type="subcellular location">
    <subcellularLocation>
        <location evidence="1">Cell membrane</location>
        <topology evidence="1">Multi-pass membrane protein</topology>
    </subcellularLocation>
</comment>